<dbReference type="AlphaFoldDB" id="A0A327PV09"/>
<dbReference type="Proteomes" id="UP000249610">
    <property type="component" value="Unassembled WGS sequence"/>
</dbReference>
<name>A0A327PV09_9BACT</name>
<organism evidence="1 2">
    <name type="scientific">Algoriphagus yeomjeoni</name>
    <dbReference type="NCBI Taxonomy" id="291403"/>
    <lineage>
        <taxon>Bacteria</taxon>
        <taxon>Pseudomonadati</taxon>
        <taxon>Bacteroidota</taxon>
        <taxon>Cytophagia</taxon>
        <taxon>Cytophagales</taxon>
        <taxon>Cyclobacteriaceae</taxon>
        <taxon>Algoriphagus</taxon>
    </lineage>
</organism>
<sequence length="66" mass="7800">MPSISYLKGFNKTITGEYVQQKKLQATLFWGKFFSIEPFGELFLLQFSPIFRSHFGEIFESLIEMR</sequence>
<keyword evidence="2" id="KW-1185">Reference proteome</keyword>
<protein>
    <submittedName>
        <fullName evidence="1">Uncharacterized protein</fullName>
    </submittedName>
</protein>
<evidence type="ECO:0000313" key="2">
    <source>
        <dbReference type="Proteomes" id="UP000249610"/>
    </source>
</evidence>
<evidence type="ECO:0000313" key="1">
    <source>
        <dbReference type="EMBL" id="RAI95324.1"/>
    </source>
</evidence>
<proteinExistence type="predicted"/>
<accession>A0A327PV09</accession>
<comment type="caution">
    <text evidence="1">The sequence shown here is derived from an EMBL/GenBank/DDBJ whole genome shotgun (WGS) entry which is preliminary data.</text>
</comment>
<reference evidence="1 2" key="1">
    <citation type="submission" date="2018-06" db="EMBL/GenBank/DDBJ databases">
        <title>Genomic Encyclopedia of Archaeal and Bacterial Type Strains, Phase II (KMG-II): from individual species to whole genera.</title>
        <authorList>
            <person name="Goeker M."/>
        </authorList>
    </citation>
    <scope>NUCLEOTIDE SEQUENCE [LARGE SCALE GENOMIC DNA]</scope>
    <source>
        <strain evidence="1 2">DSM 23446</strain>
    </source>
</reference>
<dbReference type="EMBL" id="QLLK01000001">
    <property type="protein sequence ID" value="RAI95324.1"/>
    <property type="molecule type" value="Genomic_DNA"/>
</dbReference>
<gene>
    <name evidence="1" type="ORF">LV83_00575</name>
</gene>